<protein>
    <submittedName>
        <fullName evidence="5">CubicO group peptidase (Beta-lactamase class C family)</fullName>
    </submittedName>
</protein>
<dbReference type="RefSeq" id="WP_184641634.1">
    <property type="nucleotide sequence ID" value="NZ_JACIFZ010000008.1"/>
</dbReference>
<feature type="chain" id="PRO_5032947116" evidence="3">
    <location>
        <begin position="24"/>
        <end position="391"/>
    </location>
</feature>
<keyword evidence="2" id="KW-0472">Membrane</keyword>
<accession>A0A840FQ95</accession>
<evidence type="ECO:0000313" key="6">
    <source>
        <dbReference type="Proteomes" id="UP000524450"/>
    </source>
</evidence>
<dbReference type="Gene3D" id="3.40.710.10">
    <property type="entry name" value="DD-peptidase/beta-lactamase superfamily"/>
    <property type="match status" value="1"/>
</dbReference>
<dbReference type="PANTHER" id="PTHR46825">
    <property type="entry name" value="D-ALANYL-D-ALANINE-CARBOXYPEPTIDASE/ENDOPEPTIDASE AMPH"/>
    <property type="match status" value="1"/>
</dbReference>
<dbReference type="InterPro" id="IPR001466">
    <property type="entry name" value="Beta-lactam-related"/>
</dbReference>
<feature type="domain" description="Beta-lactamase-related" evidence="4">
    <location>
        <begin position="49"/>
        <end position="299"/>
    </location>
</feature>
<dbReference type="PANTHER" id="PTHR46825:SF11">
    <property type="entry name" value="PENICILLIN-BINDING PROTEIN 4"/>
    <property type="match status" value="1"/>
</dbReference>
<dbReference type="AlphaFoldDB" id="A0A840FQ95"/>
<dbReference type="SUPFAM" id="SSF56601">
    <property type="entry name" value="beta-lactamase/transpeptidase-like"/>
    <property type="match status" value="1"/>
</dbReference>
<dbReference type="Proteomes" id="UP000524450">
    <property type="component" value="Unassembled WGS sequence"/>
</dbReference>
<comment type="caution">
    <text evidence="5">The sequence shown here is derived from an EMBL/GenBank/DDBJ whole genome shotgun (WGS) entry which is preliminary data.</text>
</comment>
<proteinExistence type="predicted"/>
<dbReference type="GO" id="GO:0016020">
    <property type="term" value="C:membrane"/>
    <property type="evidence" value="ECO:0007669"/>
    <property type="project" value="UniProtKB-SubCell"/>
</dbReference>
<reference evidence="5 6" key="1">
    <citation type="submission" date="2020-08" db="EMBL/GenBank/DDBJ databases">
        <title>Genomic Encyclopedia of Type Strains, Phase IV (KMG-V): Genome sequencing to study the core and pangenomes of soil and plant-associated prokaryotes.</title>
        <authorList>
            <person name="Whitman W."/>
        </authorList>
    </citation>
    <scope>NUCLEOTIDE SEQUENCE [LARGE SCALE GENOMIC DNA]</scope>
    <source>
        <strain evidence="5 6">34/80</strain>
    </source>
</reference>
<gene>
    <name evidence="5" type="ORF">GGD71_005552</name>
</gene>
<comment type="subcellular location">
    <subcellularLocation>
        <location evidence="1">Membrane</location>
    </subcellularLocation>
</comment>
<feature type="signal peptide" evidence="3">
    <location>
        <begin position="1"/>
        <end position="23"/>
    </location>
</feature>
<organism evidence="5 6">
    <name type="scientific">Variovorax guangxiensis</name>
    <dbReference type="NCBI Taxonomy" id="1775474"/>
    <lineage>
        <taxon>Bacteria</taxon>
        <taxon>Pseudomonadati</taxon>
        <taxon>Pseudomonadota</taxon>
        <taxon>Betaproteobacteria</taxon>
        <taxon>Burkholderiales</taxon>
        <taxon>Comamonadaceae</taxon>
        <taxon>Variovorax</taxon>
    </lineage>
</organism>
<evidence type="ECO:0000256" key="2">
    <source>
        <dbReference type="ARBA" id="ARBA00023136"/>
    </source>
</evidence>
<evidence type="ECO:0000256" key="3">
    <source>
        <dbReference type="SAM" id="SignalP"/>
    </source>
</evidence>
<dbReference type="EMBL" id="JACIFZ010000008">
    <property type="protein sequence ID" value="MBB4224756.1"/>
    <property type="molecule type" value="Genomic_DNA"/>
</dbReference>
<keyword evidence="3" id="KW-0732">Signal</keyword>
<evidence type="ECO:0000313" key="5">
    <source>
        <dbReference type="EMBL" id="MBB4224756.1"/>
    </source>
</evidence>
<name>A0A840FQ95_9BURK</name>
<sequence>MNTAFATLLVAAALLSACGNQDAGPQPAAPGLQQRADAVTGRVTALDGDFEGAGLAGARVLFPVGADAKAMTAVIAARLVERGSLRWNTRIAEALPELRRLMLPAYRNVTLEDLLAHRAGLPAFTTEEEFGRFLAVLPEAVPAGALPTTDAGRRLFFARWLVRQPPAADSTGFRYSNAGYALATTMMERATGLSYRAMFEQELARPLAIAGTWREADARGPASPQAWLDAIMPAGRFATTASTYAGWLRWHLRALQGDQTPLPSSYVERLRGLAPGGYALGWTGALVQGRPVLRHARGGAEASLAETQSDAVVDTDGGSASFALSLAGQREGGVRASAVLDRLMAGLNGLNGLNGDEPTTKPLFAQLRCRLSRCSFVMRLRRIAWVQALLR</sequence>
<dbReference type="InterPro" id="IPR012338">
    <property type="entry name" value="Beta-lactam/transpept-like"/>
</dbReference>
<dbReference type="InterPro" id="IPR050491">
    <property type="entry name" value="AmpC-like"/>
</dbReference>
<evidence type="ECO:0000259" key="4">
    <source>
        <dbReference type="Pfam" id="PF00144"/>
    </source>
</evidence>
<dbReference type="Pfam" id="PF00144">
    <property type="entry name" value="Beta-lactamase"/>
    <property type="match status" value="1"/>
</dbReference>
<evidence type="ECO:0000256" key="1">
    <source>
        <dbReference type="ARBA" id="ARBA00004370"/>
    </source>
</evidence>